<dbReference type="InterPro" id="IPR004401">
    <property type="entry name" value="YbaB/EbfC"/>
</dbReference>
<evidence type="ECO:0000313" key="1">
    <source>
        <dbReference type="EMBL" id="BCK54295.1"/>
    </source>
</evidence>
<dbReference type="KEGG" id="nwl:NWFMUON74_20670"/>
<dbReference type="EMBL" id="AP023396">
    <property type="protein sequence ID" value="BCK54295.1"/>
    <property type="molecule type" value="Genomic_DNA"/>
</dbReference>
<dbReference type="AlphaFoldDB" id="A0A7G1KGP9"/>
<dbReference type="GO" id="GO:0003677">
    <property type="term" value="F:DNA binding"/>
    <property type="evidence" value="ECO:0007669"/>
    <property type="project" value="InterPro"/>
</dbReference>
<keyword evidence="2" id="KW-1185">Reference proteome</keyword>
<dbReference type="Proteomes" id="UP000516173">
    <property type="component" value="Chromosome"/>
</dbReference>
<dbReference type="Pfam" id="PF02575">
    <property type="entry name" value="YbaB_DNA_bd"/>
    <property type="match status" value="1"/>
</dbReference>
<gene>
    <name evidence="1" type="ORF">NWFMUON74_20670</name>
</gene>
<dbReference type="InterPro" id="IPR036894">
    <property type="entry name" value="YbaB-like_sf"/>
</dbReference>
<protein>
    <recommendedName>
        <fullName evidence="3">DNA-binding protein</fullName>
    </recommendedName>
</protein>
<dbReference type="RefSeq" id="WP_280255140.1">
    <property type="nucleotide sequence ID" value="NZ_JARWPE010000433.1"/>
</dbReference>
<reference evidence="1 2" key="1">
    <citation type="submission" date="2020-08" db="EMBL/GenBank/DDBJ databases">
        <title>Genome Sequencing of Nocardia wallacei strain FMUON74 and assembly.</title>
        <authorList>
            <person name="Toyokawa M."/>
            <person name="Uesaka K."/>
        </authorList>
    </citation>
    <scope>NUCLEOTIDE SEQUENCE [LARGE SCALE GENOMIC DNA]</scope>
    <source>
        <strain evidence="1 2">FMUON74</strain>
    </source>
</reference>
<evidence type="ECO:0000313" key="2">
    <source>
        <dbReference type="Proteomes" id="UP000516173"/>
    </source>
</evidence>
<sequence length="144" mass="16001">MDRWQREGLRSANNGMRNQLEDIRYAYEQQQSRLTEVYGQLETLRAQACSPDRAVEVTVDADGVLTDLRLTAAALQGPPEQLSKSIVDAVRTAALRARQRTEELTAPVAAGLADMPDFPDIIPDAPSLDDIRTFFRADQKKSPS</sequence>
<proteinExistence type="predicted"/>
<accession>A0A7G1KGP9</accession>
<dbReference type="Gene3D" id="3.30.1310.10">
    <property type="entry name" value="Nucleoid-associated protein YbaB-like domain"/>
    <property type="match status" value="1"/>
</dbReference>
<dbReference type="SUPFAM" id="SSF82607">
    <property type="entry name" value="YbaB-like"/>
    <property type="match status" value="1"/>
</dbReference>
<organism evidence="1 2">
    <name type="scientific">Nocardia wallacei</name>
    <dbReference type="NCBI Taxonomy" id="480035"/>
    <lineage>
        <taxon>Bacteria</taxon>
        <taxon>Bacillati</taxon>
        <taxon>Actinomycetota</taxon>
        <taxon>Actinomycetes</taxon>
        <taxon>Mycobacteriales</taxon>
        <taxon>Nocardiaceae</taxon>
        <taxon>Nocardia</taxon>
    </lineage>
</organism>
<evidence type="ECO:0008006" key="3">
    <source>
        <dbReference type="Google" id="ProtNLM"/>
    </source>
</evidence>
<name>A0A7G1KGP9_9NOCA</name>